<evidence type="ECO:0000256" key="1">
    <source>
        <dbReference type="SAM" id="MobiDB-lite"/>
    </source>
</evidence>
<feature type="compositionally biased region" description="Basic residues" evidence="1">
    <location>
        <begin position="10"/>
        <end position="19"/>
    </location>
</feature>
<dbReference type="EMBL" id="KL198006">
    <property type="protein sequence ID" value="KDQ29960.1"/>
    <property type="molecule type" value="Genomic_DNA"/>
</dbReference>
<accession>A0A067NSI2</accession>
<feature type="region of interest" description="Disordered" evidence="1">
    <location>
        <begin position="177"/>
        <end position="223"/>
    </location>
</feature>
<proteinExistence type="predicted"/>
<dbReference type="AlphaFoldDB" id="A0A067NSI2"/>
<dbReference type="OrthoDB" id="3094949at2759"/>
<dbReference type="VEuPathDB" id="FungiDB:PLEOSDRAFT_165647"/>
<reference evidence="3" key="1">
    <citation type="journal article" date="2014" name="Proc. Natl. Acad. Sci. U.S.A.">
        <title>Extensive sampling of basidiomycete genomes demonstrates inadequacy of the white-rot/brown-rot paradigm for wood decay fungi.</title>
        <authorList>
            <person name="Riley R."/>
            <person name="Salamov A.A."/>
            <person name="Brown D.W."/>
            <person name="Nagy L.G."/>
            <person name="Floudas D."/>
            <person name="Held B.W."/>
            <person name="Levasseur A."/>
            <person name="Lombard V."/>
            <person name="Morin E."/>
            <person name="Otillar R."/>
            <person name="Lindquist E.A."/>
            <person name="Sun H."/>
            <person name="LaButti K.M."/>
            <person name="Schmutz J."/>
            <person name="Jabbour D."/>
            <person name="Luo H."/>
            <person name="Baker S.E."/>
            <person name="Pisabarro A.G."/>
            <person name="Walton J.D."/>
            <person name="Blanchette R.A."/>
            <person name="Henrissat B."/>
            <person name="Martin F."/>
            <person name="Cullen D."/>
            <person name="Hibbett D.S."/>
            <person name="Grigoriev I.V."/>
        </authorList>
    </citation>
    <scope>NUCLEOTIDE SEQUENCE [LARGE SCALE GENOMIC DNA]</scope>
    <source>
        <strain evidence="3">PC15</strain>
    </source>
</reference>
<evidence type="ECO:0000313" key="2">
    <source>
        <dbReference type="EMBL" id="KDQ29960.1"/>
    </source>
</evidence>
<sequence length="223" mass="24705">MAVERYTSTRARRTSRRLQQHPYSRPPSARHRRTGIVHGTVAVPVPMPAVDPGTTTITTTTTMNSLVDAINIPTIPVEAFHSQAQAAQTLQTLQLLLAQNVVPQVVGRPAPLSQLLVIVVPAQNGAGSPVMTAWQFTVLAWAIQARMASDFLDPERIPNEAIHHQAIISDIPLAEYPCQSQPHKETERRIRKEEREESKKNPEDATEPQVKPYQVPTTFPSAH</sequence>
<dbReference type="Proteomes" id="UP000027073">
    <property type="component" value="Unassembled WGS sequence"/>
</dbReference>
<dbReference type="InParanoid" id="A0A067NSI2"/>
<dbReference type="HOGENOM" id="CLU_1240581_0_0_1"/>
<feature type="compositionally biased region" description="Basic and acidic residues" evidence="1">
    <location>
        <begin position="182"/>
        <end position="203"/>
    </location>
</feature>
<feature type="region of interest" description="Disordered" evidence="1">
    <location>
        <begin position="1"/>
        <end position="33"/>
    </location>
</feature>
<protein>
    <submittedName>
        <fullName evidence="2">Uncharacterized protein</fullName>
    </submittedName>
</protein>
<organism evidence="2 3">
    <name type="scientific">Pleurotus ostreatus (strain PC15)</name>
    <name type="common">Oyster mushroom</name>
    <dbReference type="NCBI Taxonomy" id="1137138"/>
    <lineage>
        <taxon>Eukaryota</taxon>
        <taxon>Fungi</taxon>
        <taxon>Dikarya</taxon>
        <taxon>Basidiomycota</taxon>
        <taxon>Agaricomycotina</taxon>
        <taxon>Agaricomycetes</taxon>
        <taxon>Agaricomycetidae</taxon>
        <taxon>Agaricales</taxon>
        <taxon>Pleurotineae</taxon>
        <taxon>Pleurotaceae</taxon>
        <taxon>Pleurotus</taxon>
    </lineage>
</organism>
<gene>
    <name evidence="2" type="ORF">PLEOSDRAFT_165647</name>
</gene>
<name>A0A067NSI2_PLEO1</name>
<evidence type="ECO:0000313" key="3">
    <source>
        <dbReference type="Proteomes" id="UP000027073"/>
    </source>
</evidence>